<dbReference type="Gene3D" id="3.40.50.720">
    <property type="entry name" value="NAD(P)-binding Rossmann-like Domain"/>
    <property type="match status" value="1"/>
</dbReference>
<dbReference type="OrthoDB" id="2129491at2759"/>
<protein>
    <recommendedName>
        <fullName evidence="2">Gfo/Idh/MocA-like oxidoreductase N-terminal domain-containing protein</fullName>
    </recommendedName>
</protein>
<evidence type="ECO:0000256" key="1">
    <source>
        <dbReference type="ARBA" id="ARBA00023002"/>
    </source>
</evidence>
<sequence>MGAIPRPQRHPQMTKIKIGLAGCGFVSELHMYAYRRVYGVEVEVRAVAARGDHVNAFARKHQISNAYRSFAELVADRELDVIDICTPPNLHAAMIVEAMQAGKHVICEKPFSGYFGRDGDKAPIGKHVPKALMYQRVMEEMEQTRAAIERTGRLFMYAEDWIYAPAITKTAEIIRATGDKILFMKGEESHSGSHAAHAAQWAMTGG</sequence>
<comment type="caution">
    <text evidence="3">The sequence shown here is derived from an EMBL/GenBank/DDBJ whole genome shotgun (WGS) entry which is preliminary data.</text>
</comment>
<feature type="non-terminal residue" evidence="3">
    <location>
        <position position="206"/>
    </location>
</feature>
<evidence type="ECO:0000313" key="4">
    <source>
        <dbReference type="Proteomes" id="UP000287033"/>
    </source>
</evidence>
<gene>
    <name evidence="3" type="ORF">chiPu_0031440</name>
</gene>
<dbReference type="PANTHER" id="PTHR43818:SF11">
    <property type="entry name" value="BCDNA.GH03377"/>
    <property type="match status" value="1"/>
</dbReference>
<keyword evidence="4" id="KW-1185">Reference proteome</keyword>
<keyword evidence="1" id="KW-0560">Oxidoreductase</keyword>
<dbReference type="InterPro" id="IPR050463">
    <property type="entry name" value="Gfo/Idh/MocA_oxidrdct_glycsds"/>
</dbReference>
<feature type="domain" description="Gfo/Idh/MocA-like oxidoreductase N-terminal" evidence="2">
    <location>
        <begin position="16"/>
        <end position="111"/>
    </location>
</feature>
<dbReference type="InterPro" id="IPR036291">
    <property type="entry name" value="NAD(P)-bd_dom_sf"/>
</dbReference>
<name>A0A401TWU7_CHIPU</name>
<dbReference type="GO" id="GO:0000166">
    <property type="term" value="F:nucleotide binding"/>
    <property type="evidence" value="ECO:0007669"/>
    <property type="project" value="InterPro"/>
</dbReference>
<dbReference type="SUPFAM" id="SSF51735">
    <property type="entry name" value="NAD(P)-binding Rossmann-fold domains"/>
    <property type="match status" value="1"/>
</dbReference>
<dbReference type="PANTHER" id="PTHR43818">
    <property type="entry name" value="BCDNA.GH03377"/>
    <property type="match status" value="1"/>
</dbReference>
<evidence type="ECO:0000313" key="3">
    <source>
        <dbReference type="EMBL" id="GCC47131.1"/>
    </source>
</evidence>
<evidence type="ECO:0000259" key="2">
    <source>
        <dbReference type="Pfam" id="PF01408"/>
    </source>
</evidence>
<organism evidence="3 4">
    <name type="scientific">Chiloscyllium punctatum</name>
    <name type="common">Brownbanded bambooshark</name>
    <name type="synonym">Hemiscyllium punctatum</name>
    <dbReference type="NCBI Taxonomy" id="137246"/>
    <lineage>
        <taxon>Eukaryota</taxon>
        <taxon>Metazoa</taxon>
        <taxon>Chordata</taxon>
        <taxon>Craniata</taxon>
        <taxon>Vertebrata</taxon>
        <taxon>Chondrichthyes</taxon>
        <taxon>Elasmobranchii</taxon>
        <taxon>Galeomorphii</taxon>
        <taxon>Galeoidea</taxon>
        <taxon>Orectolobiformes</taxon>
        <taxon>Hemiscylliidae</taxon>
        <taxon>Chiloscyllium</taxon>
    </lineage>
</organism>
<dbReference type="InterPro" id="IPR000683">
    <property type="entry name" value="Gfo/Idh/MocA-like_OxRdtase_N"/>
</dbReference>
<dbReference type="STRING" id="137246.A0A401TWU7"/>
<dbReference type="Pfam" id="PF01408">
    <property type="entry name" value="GFO_IDH_MocA"/>
    <property type="match status" value="1"/>
</dbReference>
<reference evidence="3 4" key="1">
    <citation type="journal article" date="2018" name="Nat. Ecol. Evol.">
        <title>Shark genomes provide insights into elasmobranch evolution and the origin of vertebrates.</title>
        <authorList>
            <person name="Hara Y"/>
            <person name="Yamaguchi K"/>
            <person name="Onimaru K"/>
            <person name="Kadota M"/>
            <person name="Koyanagi M"/>
            <person name="Keeley SD"/>
            <person name="Tatsumi K"/>
            <person name="Tanaka K"/>
            <person name="Motone F"/>
            <person name="Kageyama Y"/>
            <person name="Nozu R"/>
            <person name="Adachi N"/>
            <person name="Nishimura O"/>
            <person name="Nakagawa R"/>
            <person name="Tanegashima C"/>
            <person name="Kiyatake I"/>
            <person name="Matsumoto R"/>
            <person name="Murakumo K"/>
            <person name="Nishida K"/>
            <person name="Terakita A"/>
            <person name="Kuratani S"/>
            <person name="Sato K"/>
            <person name="Hyodo S Kuraku.S."/>
        </authorList>
    </citation>
    <scope>NUCLEOTIDE SEQUENCE [LARGE SCALE GENOMIC DNA]</scope>
</reference>
<proteinExistence type="predicted"/>
<dbReference type="GO" id="GO:0016491">
    <property type="term" value="F:oxidoreductase activity"/>
    <property type="evidence" value="ECO:0007669"/>
    <property type="project" value="UniProtKB-KW"/>
</dbReference>
<dbReference type="EMBL" id="BEZZ01209749">
    <property type="protein sequence ID" value="GCC47131.1"/>
    <property type="molecule type" value="Genomic_DNA"/>
</dbReference>
<dbReference type="AlphaFoldDB" id="A0A401TWU7"/>
<accession>A0A401TWU7</accession>
<dbReference type="Proteomes" id="UP000287033">
    <property type="component" value="Unassembled WGS sequence"/>
</dbReference>